<dbReference type="HAMAP" id="MF_01633">
    <property type="entry name" value="QueC"/>
    <property type="match status" value="1"/>
</dbReference>
<protein>
    <recommendedName>
        <fullName evidence="9 11">7-cyano-7-deazaguanine synthase</fullName>
        <ecNumber evidence="9 11">6.3.4.20</ecNumber>
    </recommendedName>
    <alternativeName>
        <fullName evidence="11">7-cyano-7-carbaguanine synthase</fullName>
    </alternativeName>
    <alternativeName>
        <fullName evidence="11">PreQ(0) synthase</fullName>
    </alternativeName>
    <alternativeName>
        <fullName evidence="11">Queuosine biosynthesis protein QueC</fullName>
    </alternativeName>
</protein>
<feature type="binding site" evidence="11">
    <location>
        <position position="207"/>
    </location>
    <ligand>
        <name>Zn(2+)</name>
        <dbReference type="ChEBI" id="CHEBI:29105"/>
    </ligand>
</feature>
<evidence type="ECO:0000256" key="8">
    <source>
        <dbReference type="ARBA" id="ARBA00037993"/>
    </source>
</evidence>
<name>A0A263HDG1_9PAST</name>
<comment type="catalytic activity">
    <reaction evidence="10 11">
        <text>7-carboxy-7-carbaguanine + NH4(+) + 2 ATP = 7-cyano-7-carbaguanine + 2 AMP + 2 diphosphate + 2 H(+)</text>
        <dbReference type="Rhea" id="RHEA:27982"/>
        <dbReference type="ChEBI" id="CHEBI:15378"/>
        <dbReference type="ChEBI" id="CHEBI:28938"/>
        <dbReference type="ChEBI" id="CHEBI:30616"/>
        <dbReference type="ChEBI" id="CHEBI:33019"/>
        <dbReference type="ChEBI" id="CHEBI:45075"/>
        <dbReference type="ChEBI" id="CHEBI:61036"/>
        <dbReference type="ChEBI" id="CHEBI:456215"/>
        <dbReference type="EC" id="6.3.4.20"/>
    </reaction>
</comment>
<dbReference type="EMBL" id="NLFK01000002">
    <property type="protein sequence ID" value="OZN25483.1"/>
    <property type="molecule type" value="Genomic_DNA"/>
</dbReference>
<evidence type="ECO:0000313" key="14">
    <source>
        <dbReference type="Proteomes" id="UP000215738"/>
    </source>
</evidence>
<dbReference type="Gene3D" id="3.40.50.620">
    <property type="entry name" value="HUPs"/>
    <property type="match status" value="1"/>
</dbReference>
<dbReference type="InterPro" id="IPR014729">
    <property type="entry name" value="Rossmann-like_a/b/a_fold"/>
</dbReference>
<dbReference type="OrthoDB" id="9789567at2"/>
<dbReference type="PIRSF" id="PIRSF006293">
    <property type="entry name" value="ExsB"/>
    <property type="match status" value="1"/>
</dbReference>
<evidence type="ECO:0000313" key="13">
    <source>
        <dbReference type="EMBL" id="SUU37967.1"/>
    </source>
</evidence>
<evidence type="ECO:0000256" key="4">
    <source>
        <dbReference type="ARBA" id="ARBA00022741"/>
    </source>
</evidence>
<dbReference type="PANTHER" id="PTHR42914:SF1">
    <property type="entry name" value="7-CYANO-7-DEAZAGUANINE SYNTHASE"/>
    <property type="match status" value="1"/>
</dbReference>
<feature type="binding site" evidence="11">
    <location>
        <position position="210"/>
    </location>
    <ligand>
        <name>Zn(2+)</name>
        <dbReference type="ChEBI" id="CHEBI:29105"/>
    </ligand>
</feature>
<sequence>MQISKILNPNNDRKAVVIFSGGQDSTTCLLLTIEEYGVENVHAMTFQYGQRHHIELQKAQWICQDLGVKQHILDMTAMQVFAPNAMMNETKIVKNEKGVPNTMVDGRNALFLLYAAIYAKSQGMTDIITGVCETDFSSYPDCRDVFIKSMNVTLNLSMDYNFNIRTPLMYLTKAQTWQLADDLGRLDYVREHTHTCYVGVDGGCGECPSCILREKGLAEYLAQKSAVKNV</sequence>
<comment type="cofactor">
    <cofactor evidence="11">
        <name>Zn(2+)</name>
        <dbReference type="ChEBI" id="CHEBI:29105"/>
    </cofactor>
    <text evidence="11">Binds 1 zinc ion per subunit.</text>
</comment>
<evidence type="ECO:0000256" key="7">
    <source>
        <dbReference type="ARBA" id="ARBA00022840"/>
    </source>
</evidence>
<evidence type="ECO:0000256" key="2">
    <source>
        <dbReference type="ARBA" id="ARBA00022598"/>
    </source>
</evidence>
<evidence type="ECO:0000313" key="15">
    <source>
        <dbReference type="Proteomes" id="UP000254507"/>
    </source>
</evidence>
<proteinExistence type="inferred from homology"/>
<dbReference type="EC" id="6.3.4.20" evidence="9 11"/>
<dbReference type="AlphaFoldDB" id="A0A263HDG1"/>
<dbReference type="UniPathway" id="UPA00391"/>
<comment type="similarity">
    <text evidence="8 11">Belongs to the QueC family.</text>
</comment>
<dbReference type="NCBIfam" id="TIGR00364">
    <property type="entry name" value="7-cyano-7-deazaguanine synthase QueC"/>
    <property type="match status" value="1"/>
</dbReference>
<accession>A0A263HDG1</accession>
<evidence type="ECO:0000256" key="11">
    <source>
        <dbReference type="HAMAP-Rule" id="MF_01633"/>
    </source>
</evidence>
<dbReference type="EMBL" id="UFSB01000001">
    <property type="protein sequence ID" value="SUU37967.1"/>
    <property type="molecule type" value="Genomic_DNA"/>
</dbReference>
<keyword evidence="14" id="KW-1185">Reference proteome</keyword>
<dbReference type="InParanoid" id="A0A263HDG1"/>
<dbReference type="Proteomes" id="UP000215738">
    <property type="component" value="Unassembled WGS sequence"/>
</dbReference>
<dbReference type="Proteomes" id="UP000254507">
    <property type="component" value="Unassembled WGS sequence"/>
</dbReference>
<evidence type="ECO:0000256" key="6">
    <source>
        <dbReference type="ARBA" id="ARBA00022833"/>
    </source>
</evidence>
<feature type="binding site" evidence="11">
    <location>
        <position position="196"/>
    </location>
    <ligand>
        <name>Zn(2+)</name>
        <dbReference type="ChEBI" id="CHEBI:29105"/>
    </ligand>
</feature>
<reference evidence="12 14" key="1">
    <citation type="submission" date="2017-07" db="EMBL/GenBank/DDBJ databases">
        <title>Virulence factors identified in Actinobacillus seminis.</title>
        <authorList>
            <person name="Negrete-Abascal E."/>
            <person name="Vaca-Pacheco S."/>
            <person name="Montes-Garcia F."/>
            <person name="Leyto-Gil A.M."/>
            <person name="Fragoso-Garcia E."/>
            <person name="Carvente-Garcia R."/>
            <person name="Perez-Agueros S."/>
            <person name="Castelan-Sanchez H.G."/>
            <person name="Garcia-Molina A."/>
            <person name="Villamar T.E."/>
            <person name="Vazquez-Cruz C."/>
        </authorList>
    </citation>
    <scope>NUCLEOTIDE SEQUENCE [LARGE SCALE GENOMIC DNA]</scope>
    <source>
        <strain evidence="12 14">ATCC 15768</strain>
    </source>
</reference>
<evidence type="ECO:0000256" key="3">
    <source>
        <dbReference type="ARBA" id="ARBA00022723"/>
    </source>
</evidence>
<dbReference type="CDD" id="cd01995">
    <property type="entry name" value="QueC-like"/>
    <property type="match status" value="1"/>
</dbReference>
<dbReference type="SUPFAM" id="SSF52402">
    <property type="entry name" value="Adenine nucleotide alpha hydrolases-like"/>
    <property type="match status" value="1"/>
</dbReference>
<dbReference type="Pfam" id="PF06508">
    <property type="entry name" value="QueC"/>
    <property type="match status" value="1"/>
</dbReference>
<dbReference type="GO" id="GO:0008270">
    <property type="term" value="F:zinc ion binding"/>
    <property type="evidence" value="ECO:0007669"/>
    <property type="project" value="UniProtKB-UniRule"/>
</dbReference>
<evidence type="ECO:0000313" key="12">
    <source>
        <dbReference type="EMBL" id="OZN25483.1"/>
    </source>
</evidence>
<keyword evidence="4 11" id="KW-0547">Nucleotide-binding</keyword>
<gene>
    <name evidence="11 13" type="primary">queC</name>
    <name evidence="12" type="ORF">CFY87_02445</name>
    <name evidence="13" type="ORF">NCTC10851_01840</name>
</gene>
<evidence type="ECO:0000256" key="1">
    <source>
        <dbReference type="ARBA" id="ARBA00005061"/>
    </source>
</evidence>
<reference evidence="13 15" key="2">
    <citation type="submission" date="2018-06" db="EMBL/GenBank/DDBJ databases">
        <authorList>
            <consortium name="Pathogen Informatics"/>
            <person name="Doyle S."/>
        </authorList>
    </citation>
    <scope>NUCLEOTIDE SEQUENCE [LARGE SCALE GENOMIC DNA]</scope>
    <source>
        <strain evidence="13 15">NCTC10851</strain>
    </source>
</reference>
<keyword evidence="5 11" id="KW-0671">Queuosine biosynthesis</keyword>
<keyword evidence="7 11" id="KW-0067">ATP-binding</keyword>
<comment type="function">
    <text evidence="11">Catalyzes the ATP-dependent conversion of 7-carboxy-7-deazaguanine (CDG) to 7-cyano-7-deazaguanine (preQ(0)).</text>
</comment>
<comment type="pathway">
    <text evidence="1 11">Purine metabolism; 7-cyano-7-deazaguanine biosynthesis.</text>
</comment>
<dbReference type="GO" id="GO:0016879">
    <property type="term" value="F:ligase activity, forming carbon-nitrogen bonds"/>
    <property type="evidence" value="ECO:0007669"/>
    <property type="project" value="UniProtKB-UniRule"/>
</dbReference>
<dbReference type="GO" id="GO:0008616">
    <property type="term" value="P:tRNA queuosine(34) biosynthetic process"/>
    <property type="evidence" value="ECO:0007669"/>
    <property type="project" value="UniProtKB-UniRule"/>
</dbReference>
<dbReference type="InterPro" id="IPR018317">
    <property type="entry name" value="QueC"/>
</dbReference>
<dbReference type="FunCoup" id="A0A263HDG1">
    <property type="interactions" value="147"/>
</dbReference>
<evidence type="ECO:0000256" key="10">
    <source>
        <dbReference type="ARBA" id="ARBA00047890"/>
    </source>
</evidence>
<keyword evidence="2 11" id="KW-0436">Ligase</keyword>
<organism evidence="13 15">
    <name type="scientific">Actinobacillus seminis</name>
    <dbReference type="NCBI Taxonomy" id="722"/>
    <lineage>
        <taxon>Bacteria</taxon>
        <taxon>Pseudomonadati</taxon>
        <taxon>Pseudomonadota</taxon>
        <taxon>Gammaproteobacteria</taxon>
        <taxon>Pasteurellales</taxon>
        <taxon>Pasteurellaceae</taxon>
        <taxon>Actinobacillus</taxon>
    </lineage>
</organism>
<dbReference type="RefSeq" id="WP_094945720.1">
    <property type="nucleotide sequence ID" value="NZ_NLFK01000002.1"/>
</dbReference>
<feature type="binding site" evidence="11">
    <location>
        <begin position="19"/>
        <end position="29"/>
    </location>
    <ligand>
        <name>ATP</name>
        <dbReference type="ChEBI" id="CHEBI:30616"/>
    </ligand>
</feature>
<dbReference type="GO" id="GO:0005524">
    <property type="term" value="F:ATP binding"/>
    <property type="evidence" value="ECO:0007669"/>
    <property type="project" value="UniProtKB-UniRule"/>
</dbReference>
<keyword evidence="6 11" id="KW-0862">Zinc</keyword>
<dbReference type="PANTHER" id="PTHR42914">
    <property type="entry name" value="7-CYANO-7-DEAZAGUANINE SYNTHASE"/>
    <property type="match status" value="1"/>
</dbReference>
<evidence type="ECO:0000256" key="9">
    <source>
        <dbReference type="ARBA" id="ARBA00039149"/>
    </source>
</evidence>
<keyword evidence="3 11" id="KW-0479">Metal-binding</keyword>
<feature type="binding site" evidence="11">
    <location>
        <position position="204"/>
    </location>
    <ligand>
        <name>Zn(2+)</name>
        <dbReference type="ChEBI" id="CHEBI:29105"/>
    </ligand>
</feature>
<evidence type="ECO:0000256" key="5">
    <source>
        <dbReference type="ARBA" id="ARBA00022785"/>
    </source>
</evidence>